<dbReference type="EMBL" id="CP027753">
    <property type="protein sequence ID" value="AZE49543.1"/>
    <property type="molecule type" value="Genomic_DNA"/>
</dbReference>
<sequence>MNIRKRRAADDPRLAALWERSVRATHDFISEDDIQRLYPLVRDTYLPALEAWLLEDADGTPAGFIATAGDKVEMLFIEPARRGQGVGRQLLDHVRSRHPRLSVDVNEQNPQAHGFYRHYGFEDIGRSATDGQGRPFPIIHMRLKSA</sequence>
<dbReference type="Gene3D" id="3.40.630.30">
    <property type="match status" value="1"/>
</dbReference>
<organism evidence="4 5">
    <name type="scientific">Pseudomonas chlororaphis</name>
    <dbReference type="NCBI Taxonomy" id="587753"/>
    <lineage>
        <taxon>Bacteria</taxon>
        <taxon>Pseudomonadati</taxon>
        <taxon>Pseudomonadota</taxon>
        <taxon>Gammaproteobacteria</taxon>
        <taxon>Pseudomonadales</taxon>
        <taxon>Pseudomonadaceae</taxon>
        <taxon>Pseudomonas</taxon>
    </lineage>
</organism>
<proteinExistence type="predicted"/>
<dbReference type="PANTHER" id="PTHR43800">
    <property type="entry name" value="PEPTIDYL-LYSINE N-ACETYLTRANSFERASE YJAB"/>
    <property type="match status" value="1"/>
</dbReference>
<evidence type="ECO:0000256" key="2">
    <source>
        <dbReference type="ARBA" id="ARBA00023315"/>
    </source>
</evidence>
<evidence type="ECO:0000313" key="4">
    <source>
        <dbReference type="EMBL" id="AZE49543.1"/>
    </source>
</evidence>
<dbReference type="AlphaFoldDB" id="A0A3G7TR22"/>
<dbReference type="NCBIfam" id="NF007807">
    <property type="entry name" value="PRK10514.1"/>
    <property type="match status" value="1"/>
</dbReference>
<keyword evidence="1 4" id="KW-0808">Transferase</keyword>
<name>A0A3G7TR22_9PSED</name>
<evidence type="ECO:0000313" key="5">
    <source>
        <dbReference type="Proteomes" id="UP000268048"/>
    </source>
</evidence>
<reference evidence="4 5" key="1">
    <citation type="submission" date="2018-03" db="EMBL/GenBank/DDBJ databases">
        <title>Diversity of phytobeneficial traits revealed by whole-genome analysis of worldwide-isolated phenazine-producing Pseudomonas spp.</title>
        <authorList>
            <person name="Biessy A."/>
            <person name="Novinscak A."/>
            <person name="Blom J."/>
            <person name="Leger G."/>
            <person name="Thomashow L.S."/>
            <person name="Cazorla F.M."/>
            <person name="Josic D."/>
            <person name="Filion M."/>
        </authorList>
    </citation>
    <scope>NUCLEOTIDE SEQUENCE [LARGE SCALE GENOMIC DNA]</scope>
    <source>
        <strain evidence="4 5">B25</strain>
    </source>
</reference>
<dbReference type="PANTHER" id="PTHR43800:SF1">
    <property type="entry name" value="PEPTIDYL-LYSINE N-ACETYLTRANSFERASE YJAB"/>
    <property type="match status" value="1"/>
</dbReference>
<dbReference type="SUPFAM" id="SSF55729">
    <property type="entry name" value="Acyl-CoA N-acyltransferases (Nat)"/>
    <property type="match status" value="1"/>
</dbReference>
<accession>A0A3G7TR22</accession>
<dbReference type="PROSITE" id="PS51186">
    <property type="entry name" value="GNAT"/>
    <property type="match status" value="1"/>
</dbReference>
<dbReference type="Proteomes" id="UP000268048">
    <property type="component" value="Chromosome"/>
</dbReference>
<feature type="domain" description="N-acetyltransferase" evidence="3">
    <location>
        <begin position="1"/>
        <end position="146"/>
    </location>
</feature>
<evidence type="ECO:0000256" key="1">
    <source>
        <dbReference type="ARBA" id="ARBA00022679"/>
    </source>
</evidence>
<dbReference type="GO" id="GO:0016747">
    <property type="term" value="F:acyltransferase activity, transferring groups other than amino-acyl groups"/>
    <property type="evidence" value="ECO:0007669"/>
    <property type="project" value="InterPro"/>
</dbReference>
<dbReference type="InterPro" id="IPR000182">
    <property type="entry name" value="GNAT_dom"/>
</dbReference>
<dbReference type="RefSeq" id="WP_124321230.1">
    <property type="nucleotide sequence ID" value="NZ_CP027753.1"/>
</dbReference>
<keyword evidence="2" id="KW-0012">Acyltransferase</keyword>
<dbReference type="CDD" id="cd04301">
    <property type="entry name" value="NAT_SF"/>
    <property type="match status" value="1"/>
</dbReference>
<protein>
    <submittedName>
        <fullName evidence="4">Acetyltransferase</fullName>
    </submittedName>
</protein>
<dbReference type="Pfam" id="PF13673">
    <property type="entry name" value="Acetyltransf_10"/>
    <property type="match status" value="1"/>
</dbReference>
<gene>
    <name evidence="4" type="ORF">C4K04_3874</name>
</gene>
<evidence type="ECO:0000259" key="3">
    <source>
        <dbReference type="PROSITE" id="PS51186"/>
    </source>
</evidence>
<dbReference type="InterPro" id="IPR016181">
    <property type="entry name" value="Acyl_CoA_acyltransferase"/>
</dbReference>